<feature type="domain" description="RagB/SusD" evidence="6">
    <location>
        <begin position="336"/>
        <end position="452"/>
    </location>
</feature>
<accession>A0A1V9FMK5</accession>
<evidence type="ECO:0000313" key="8">
    <source>
        <dbReference type="EMBL" id="OQP59570.1"/>
    </source>
</evidence>
<dbReference type="Gene3D" id="1.25.40.390">
    <property type="match status" value="1"/>
</dbReference>
<comment type="subcellular location">
    <subcellularLocation>
        <location evidence="1">Cell outer membrane</location>
    </subcellularLocation>
</comment>
<keyword evidence="4" id="KW-0472">Membrane</keyword>
<protein>
    <recommendedName>
        <fullName evidence="10">Carbohydrate-binding protein SusD</fullName>
    </recommendedName>
</protein>
<dbReference type="OrthoDB" id="653598at2"/>
<evidence type="ECO:0000259" key="7">
    <source>
        <dbReference type="Pfam" id="PF14322"/>
    </source>
</evidence>
<dbReference type="EMBL" id="LVYD01000076">
    <property type="protein sequence ID" value="OQP59570.1"/>
    <property type="molecule type" value="Genomic_DNA"/>
</dbReference>
<evidence type="ECO:0000256" key="3">
    <source>
        <dbReference type="ARBA" id="ARBA00022729"/>
    </source>
</evidence>
<keyword evidence="5" id="KW-0998">Cell outer membrane</keyword>
<dbReference type="RefSeq" id="WP_081154529.1">
    <property type="nucleotide sequence ID" value="NZ_LVYD01000076.1"/>
</dbReference>
<dbReference type="GO" id="GO:0009279">
    <property type="term" value="C:cell outer membrane"/>
    <property type="evidence" value="ECO:0007669"/>
    <property type="project" value="UniProtKB-SubCell"/>
</dbReference>
<comment type="similarity">
    <text evidence="2">Belongs to the SusD family.</text>
</comment>
<dbReference type="STRING" id="1703345.A3860_36890"/>
<proteinExistence type="inferred from homology"/>
<evidence type="ECO:0000256" key="1">
    <source>
        <dbReference type="ARBA" id="ARBA00004442"/>
    </source>
</evidence>
<dbReference type="InterPro" id="IPR033985">
    <property type="entry name" value="SusD-like_N"/>
</dbReference>
<dbReference type="InterPro" id="IPR012944">
    <property type="entry name" value="SusD_RagB_dom"/>
</dbReference>
<reference evidence="8 9" key="1">
    <citation type="submission" date="2016-03" db="EMBL/GenBank/DDBJ databases">
        <title>Niastella vici sp. nov., isolated from farmland soil.</title>
        <authorList>
            <person name="Chen L."/>
            <person name="Wang D."/>
            <person name="Yang S."/>
            <person name="Wang G."/>
        </authorList>
    </citation>
    <scope>NUCLEOTIDE SEQUENCE [LARGE SCALE GENOMIC DNA]</scope>
    <source>
        <strain evidence="8 9">DJ57</strain>
    </source>
</reference>
<sequence length="453" mass="51033">MKAFNLLQLLIIINFLVFTACNKNKLRENTDTSLLIINTVDNAQALLDNTNTMRETPGLSELSADDYFLTDTSAANNKVELNTYFWKPDIFEGQTLYGDWYYPYQQVYIANSILEAMPKLANSGNQSDRDRIAGSARFIRAYALFNVVLEFAKLYSPQAGTDLGIPVRLSPDPAIPSSRATVKATYDQVIDDCKQSLPLLPGTIDNKRKNRPCLAAGYALLARVYLVMADYTNARLYADSCLQLHNKLIDYNGVSTTDPFPFNNSNEEVIYQSNLLSTINLFNQDNFVVDSTLYKSYDSHDLRKQLFYTKNNDSLPVLKPGYSGTIFRFSGLATDEMLLIRAEANARLQNTSDALNDLNALLEKRWSGTYTPLTASSPAAALELVLAERRRELVFRGLRWADIRRYNRENQGISLKRVMNGKEYTLPANSNLFVLPIPPDVISSVQGLQQNPR</sequence>
<organism evidence="8 9">
    <name type="scientific">Niastella vici</name>
    <dbReference type="NCBI Taxonomy" id="1703345"/>
    <lineage>
        <taxon>Bacteria</taxon>
        <taxon>Pseudomonadati</taxon>
        <taxon>Bacteroidota</taxon>
        <taxon>Chitinophagia</taxon>
        <taxon>Chitinophagales</taxon>
        <taxon>Chitinophagaceae</taxon>
        <taxon>Niastella</taxon>
    </lineage>
</organism>
<dbReference type="AlphaFoldDB" id="A0A1V9FMK5"/>
<comment type="caution">
    <text evidence="8">The sequence shown here is derived from an EMBL/GenBank/DDBJ whole genome shotgun (WGS) entry which is preliminary data.</text>
</comment>
<dbReference type="SUPFAM" id="SSF48452">
    <property type="entry name" value="TPR-like"/>
    <property type="match status" value="1"/>
</dbReference>
<dbReference type="InterPro" id="IPR011990">
    <property type="entry name" value="TPR-like_helical_dom_sf"/>
</dbReference>
<evidence type="ECO:0000256" key="2">
    <source>
        <dbReference type="ARBA" id="ARBA00006275"/>
    </source>
</evidence>
<evidence type="ECO:0008006" key="10">
    <source>
        <dbReference type="Google" id="ProtNLM"/>
    </source>
</evidence>
<evidence type="ECO:0000313" key="9">
    <source>
        <dbReference type="Proteomes" id="UP000192796"/>
    </source>
</evidence>
<name>A0A1V9FMK5_9BACT</name>
<dbReference type="Pfam" id="PF14322">
    <property type="entry name" value="SusD-like_3"/>
    <property type="match status" value="1"/>
</dbReference>
<keyword evidence="3" id="KW-0732">Signal</keyword>
<evidence type="ECO:0000259" key="6">
    <source>
        <dbReference type="Pfam" id="PF07980"/>
    </source>
</evidence>
<dbReference type="PROSITE" id="PS51257">
    <property type="entry name" value="PROKAR_LIPOPROTEIN"/>
    <property type="match status" value="1"/>
</dbReference>
<evidence type="ECO:0000256" key="5">
    <source>
        <dbReference type="ARBA" id="ARBA00023237"/>
    </source>
</evidence>
<dbReference type="Proteomes" id="UP000192796">
    <property type="component" value="Unassembled WGS sequence"/>
</dbReference>
<evidence type="ECO:0000256" key="4">
    <source>
        <dbReference type="ARBA" id="ARBA00023136"/>
    </source>
</evidence>
<keyword evidence="9" id="KW-1185">Reference proteome</keyword>
<gene>
    <name evidence="8" type="ORF">A3860_36890</name>
</gene>
<dbReference type="Pfam" id="PF07980">
    <property type="entry name" value="SusD_RagB"/>
    <property type="match status" value="1"/>
</dbReference>
<feature type="domain" description="SusD-like N-terminal" evidence="7">
    <location>
        <begin position="39"/>
        <end position="226"/>
    </location>
</feature>